<dbReference type="InterPro" id="IPR002347">
    <property type="entry name" value="SDR_fam"/>
</dbReference>
<evidence type="ECO:0000313" key="3">
    <source>
        <dbReference type="EMBL" id="MPN34097.1"/>
    </source>
</evidence>
<comment type="caution">
    <text evidence="3">The sequence shown here is derived from an EMBL/GenBank/DDBJ whole genome shotgun (WGS) entry which is preliminary data.</text>
</comment>
<comment type="similarity">
    <text evidence="1">Belongs to the short-chain dehydrogenases/reductases (SDR) family.</text>
</comment>
<dbReference type="Gene3D" id="3.40.50.720">
    <property type="entry name" value="NAD(P)-binding Rossmann-like Domain"/>
    <property type="match status" value="1"/>
</dbReference>
<dbReference type="PANTHER" id="PTHR42879">
    <property type="entry name" value="3-OXOACYL-(ACYL-CARRIER-PROTEIN) REDUCTASE"/>
    <property type="match status" value="1"/>
</dbReference>
<dbReference type="Pfam" id="PF13561">
    <property type="entry name" value="adh_short_C2"/>
    <property type="match status" value="1"/>
</dbReference>
<proteinExistence type="inferred from homology"/>
<dbReference type="InterPro" id="IPR020904">
    <property type="entry name" value="Sc_DH/Rdtase_CS"/>
</dbReference>
<protein>
    <submittedName>
        <fullName evidence="3">3-oxoacyl-[acyl-carrier-protein] reductase FabG</fullName>
        <ecNumber evidence="3">1.1.1.100</ecNumber>
    </submittedName>
</protein>
<dbReference type="InterPro" id="IPR036291">
    <property type="entry name" value="NAD(P)-bd_dom_sf"/>
</dbReference>
<dbReference type="PROSITE" id="PS00061">
    <property type="entry name" value="ADH_SHORT"/>
    <property type="match status" value="1"/>
</dbReference>
<organism evidence="3">
    <name type="scientific">bioreactor metagenome</name>
    <dbReference type="NCBI Taxonomy" id="1076179"/>
    <lineage>
        <taxon>unclassified sequences</taxon>
        <taxon>metagenomes</taxon>
        <taxon>ecological metagenomes</taxon>
    </lineage>
</organism>
<reference evidence="3" key="1">
    <citation type="submission" date="2019-08" db="EMBL/GenBank/DDBJ databases">
        <authorList>
            <person name="Kucharzyk K."/>
            <person name="Murdoch R.W."/>
            <person name="Higgins S."/>
            <person name="Loffler F."/>
        </authorList>
    </citation>
    <scope>NUCLEOTIDE SEQUENCE</scope>
</reference>
<dbReference type="PANTHER" id="PTHR42879:SF2">
    <property type="entry name" value="3-OXOACYL-[ACYL-CARRIER-PROTEIN] REDUCTASE FABG"/>
    <property type="match status" value="1"/>
</dbReference>
<dbReference type="GO" id="GO:0004316">
    <property type="term" value="F:3-oxoacyl-[acyl-carrier-protein] reductase (NADPH) activity"/>
    <property type="evidence" value="ECO:0007669"/>
    <property type="project" value="UniProtKB-EC"/>
</dbReference>
<dbReference type="GO" id="GO:0032787">
    <property type="term" value="P:monocarboxylic acid metabolic process"/>
    <property type="evidence" value="ECO:0007669"/>
    <property type="project" value="UniProtKB-ARBA"/>
</dbReference>
<dbReference type="SUPFAM" id="SSF51735">
    <property type="entry name" value="NAD(P)-binding Rossmann-fold domains"/>
    <property type="match status" value="1"/>
</dbReference>
<dbReference type="FunFam" id="3.40.50.720:FF:000173">
    <property type="entry name" value="3-oxoacyl-[acyl-carrier protein] reductase"/>
    <property type="match status" value="1"/>
</dbReference>
<dbReference type="AlphaFoldDB" id="A0A645H501"/>
<dbReference type="PRINTS" id="PR00080">
    <property type="entry name" value="SDRFAMILY"/>
</dbReference>
<dbReference type="CDD" id="cd05233">
    <property type="entry name" value="SDR_c"/>
    <property type="match status" value="1"/>
</dbReference>
<dbReference type="EMBL" id="VSSQ01086961">
    <property type="protein sequence ID" value="MPN34097.1"/>
    <property type="molecule type" value="Genomic_DNA"/>
</dbReference>
<evidence type="ECO:0000256" key="1">
    <source>
        <dbReference type="ARBA" id="ARBA00006484"/>
    </source>
</evidence>
<name>A0A645H501_9ZZZZ</name>
<evidence type="ECO:0000256" key="2">
    <source>
        <dbReference type="ARBA" id="ARBA00023002"/>
    </source>
</evidence>
<keyword evidence="2 3" id="KW-0560">Oxidoreductase</keyword>
<gene>
    <name evidence="3" type="primary">fabG_138</name>
    <name evidence="3" type="ORF">SDC9_181590</name>
</gene>
<dbReference type="InterPro" id="IPR050259">
    <property type="entry name" value="SDR"/>
</dbReference>
<dbReference type="EC" id="1.1.1.100" evidence="3"/>
<accession>A0A645H501</accession>
<dbReference type="PRINTS" id="PR00081">
    <property type="entry name" value="GDHRDH"/>
</dbReference>
<sequence length="219" mass="24119">MQGIFVIINYRTDEDRALQALEEIRRMGGNGSICQADVSKYEEAARLVKYTVDLCGQLDILVNNAGVSHHGLLMDTTEGQYDRLMDTNLKGTFNVTRHALPHLLARRGSILNISSIWSQHGEANEVVYSMTKAGINAFTKSLAKEMAPMGIRVNCIAPGIIDTEMNHNLTQEEKDNMVCYLASNRLGTVLDVAKTAQFLLSEEAAYINGQIITIDGGLL</sequence>